<organism evidence="2">
    <name type="scientific">Codium arenicola</name>
    <dbReference type="NCBI Taxonomy" id="1191365"/>
    <lineage>
        <taxon>Eukaryota</taxon>
        <taxon>Viridiplantae</taxon>
        <taxon>Chlorophyta</taxon>
        <taxon>core chlorophytes</taxon>
        <taxon>Ulvophyceae</taxon>
        <taxon>TCBD clade</taxon>
        <taxon>Bryopsidales</taxon>
        <taxon>Bryopsidineae</taxon>
        <taxon>Codiaceae</taxon>
        <taxon>Codium</taxon>
    </lineage>
</organism>
<feature type="domain" description="Group II intron maturase-specific" evidence="1">
    <location>
        <begin position="108"/>
        <end position="172"/>
    </location>
</feature>
<sequence length="206" mass="26229">MLFWALDLSFYLFQQFVDWAFFYSWNFSFCFFCYSFQEVQRVAKWGDCFSFFSYQHIFSSLEGFSFWYWNFKQYFAVFKPHFWVFIQPTRHFHFFILSIFKEEWRFLRGKSTLTVILRLNPIIRKWAWFFFKAQFSKTFLRNLDQWMFFKSWRYAQRENINKSKKWIKHKYFDCLLFKSHFKQQWIFADQDTGYFLVKFKWFCFKT</sequence>
<keyword evidence="2" id="KW-0150">Chloroplast</keyword>
<accession>A0A2P0QJ25</accession>
<evidence type="ECO:0000259" key="1">
    <source>
        <dbReference type="Pfam" id="PF08388"/>
    </source>
</evidence>
<geneLocation type="chloroplast" evidence="2"/>
<dbReference type="EMBL" id="KY819066">
    <property type="protein sequence ID" value="ARO74368.1"/>
    <property type="molecule type" value="Genomic_DNA"/>
</dbReference>
<keyword evidence="2" id="KW-0934">Plastid</keyword>
<dbReference type="GeneID" id="37276297"/>
<dbReference type="RefSeq" id="YP_009472720.1">
    <property type="nucleotide sequence ID" value="NC_037366.1"/>
</dbReference>
<reference evidence="2" key="1">
    <citation type="submission" date="2017-03" db="EMBL/GenBank/DDBJ databases">
        <title>Chloroplast genome evolution in siphonous green algae.</title>
        <authorList>
            <person name="Cremen M.C."/>
            <person name="Marcelino V.R."/>
            <person name="Verbruggen H."/>
        </authorList>
    </citation>
    <scope>NUCLEOTIDE SEQUENCE</scope>
</reference>
<proteinExistence type="predicted"/>
<evidence type="ECO:0000313" key="2">
    <source>
        <dbReference type="EMBL" id="ARO74368.1"/>
    </source>
</evidence>
<dbReference type="Pfam" id="PF08388">
    <property type="entry name" value="GIIM"/>
    <property type="match status" value="1"/>
</dbReference>
<dbReference type="InterPro" id="IPR013597">
    <property type="entry name" value="Mat_intron_G2"/>
</dbReference>
<name>A0A2P0QJ25_9CHLO</name>
<gene>
    <name evidence="2" type="primary">orf206</name>
</gene>
<dbReference type="AlphaFoldDB" id="A0A2P0QJ25"/>
<protein>
    <recommendedName>
        <fullName evidence="1">Group II intron maturase-specific domain-containing protein</fullName>
    </recommendedName>
</protein>